<organism evidence="1 2">
    <name type="scientific">Gimesia algae</name>
    <dbReference type="NCBI Taxonomy" id="2527971"/>
    <lineage>
        <taxon>Bacteria</taxon>
        <taxon>Pseudomonadati</taxon>
        <taxon>Planctomycetota</taxon>
        <taxon>Planctomycetia</taxon>
        <taxon>Planctomycetales</taxon>
        <taxon>Planctomycetaceae</taxon>
        <taxon>Gimesia</taxon>
    </lineage>
</organism>
<accession>A0A517VBQ9</accession>
<dbReference type="Proteomes" id="UP000316855">
    <property type="component" value="Chromosome"/>
</dbReference>
<dbReference type="RefSeq" id="WP_145226394.1">
    <property type="nucleotide sequence ID" value="NZ_CP036343.1"/>
</dbReference>
<dbReference type="OrthoDB" id="3648721at2"/>
<dbReference type="EMBL" id="CP036343">
    <property type="protein sequence ID" value="QDT90444.1"/>
    <property type="molecule type" value="Genomic_DNA"/>
</dbReference>
<proteinExistence type="predicted"/>
<dbReference type="Gene3D" id="3.90.70.10">
    <property type="entry name" value="Cysteine proteinases"/>
    <property type="match status" value="1"/>
</dbReference>
<evidence type="ECO:0000313" key="2">
    <source>
        <dbReference type="Proteomes" id="UP000316855"/>
    </source>
</evidence>
<dbReference type="CDD" id="cd02619">
    <property type="entry name" value="Peptidase_C1"/>
    <property type="match status" value="1"/>
</dbReference>
<reference evidence="1 2" key="1">
    <citation type="submission" date="2019-02" db="EMBL/GenBank/DDBJ databases">
        <title>Deep-cultivation of Planctomycetes and their phenomic and genomic characterization uncovers novel biology.</title>
        <authorList>
            <person name="Wiegand S."/>
            <person name="Jogler M."/>
            <person name="Boedeker C."/>
            <person name="Pinto D."/>
            <person name="Vollmers J."/>
            <person name="Rivas-Marin E."/>
            <person name="Kohn T."/>
            <person name="Peeters S.H."/>
            <person name="Heuer A."/>
            <person name="Rast P."/>
            <person name="Oberbeckmann S."/>
            <person name="Bunk B."/>
            <person name="Jeske O."/>
            <person name="Meyerdierks A."/>
            <person name="Storesund J.E."/>
            <person name="Kallscheuer N."/>
            <person name="Luecker S."/>
            <person name="Lage O.M."/>
            <person name="Pohl T."/>
            <person name="Merkel B.J."/>
            <person name="Hornburger P."/>
            <person name="Mueller R.-W."/>
            <person name="Bruemmer F."/>
            <person name="Labrenz M."/>
            <person name="Spormann A.M."/>
            <person name="Op den Camp H."/>
            <person name="Overmann J."/>
            <person name="Amann R."/>
            <person name="Jetten M.S.M."/>
            <person name="Mascher T."/>
            <person name="Medema M.H."/>
            <person name="Devos D.P."/>
            <person name="Kaster A.-K."/>
            <person name="Ovreas L."/>
            <person name="Rohde M."/>
            <person name="Galperin M.Y."/>
            <person name="Jogler C."/>
        </authorList>
    </citation>
    <scope>NUCLEOTIDE SEQUENCE [LARGE SCALE GENOMIC DNA]</scope>
    <source>
        <strain evidence="1 2">Pan161</strain>
    </source>
</reference>
<evidence type="ECO:0000313" key="1">
    <source>
        <dbReference type="EMBL" id="QDT90444.1"/>
    </source>
</evidence>
<dbReference type="SUPFAM" id="SSF54001">
    <property type="entry name" value="Cysteine proteinases"/>
    <property type="match status" value="1"/>
</dbReference>
<dbReference type="InterPro" id="IPR038765">
    <property type="entry name" value="Papain-like_cys_pep_sf"/>
</dbReference>
<keyword evidence="2" id="KW-1185">Reference proteome</keyword>
<dbReference type="KEGG" id="gax:Pan161_20960"/>
<protein>
    <recommendedName>
        <fullName evidence="3">Papain family cysteine protease</fullName>
    </recommendedName>
</protein>
<gene>
    <name evidence="1" type="ORF">Pan161_20960</name>
</gene>
<evidence type="ECO:0008006" key="3">
    <source>
        <dbReference type="Google" id="ProtNLM"/>
    </source>
</evidence>
<dbReference type="AlphaFoldDB" id="A0A517VBQ9"/>
<name>A0A517VBQ9_9PLAN</name>
<sequence length="290" mass="33009">MSTFIPQGMGWIPDLPDARDFTCTHDAVVPLLRRLKKSRRKEPDEVDLRGESEIDYFTLTENQGPLNCSTSHAVLSLVEYYERRIRGQTFEGSIRFLYKVTRNHIQKRPHARGDTGADLRTTLKMLTHFGVPPTEHCPYDVSDYDEEPSAFLYRLAKPFPGLHYLRLDQPNQNGEKTWRILKSFLAAGFPVVFGFPVPSSLTAADIIPFRPDLDSIRGGQAVVAVGYRLNHLGRGKDAVLIRSSWGSEWGDNGNGWLPAAYLHKQLARDFWTLVCEQWLDPQELSLPKEI</sequence>